<name>A0A3D8I5N5_9HELI</name>
<dbReference type="CDD" id="cd16894">
    <property type="entry name" value="MltD-like"/>
    <property type="match status" value="1"/>
</dbReference>
<organism evidence="4 5">
    <name type="scientific">Helicobacter marmotae</name>
    <dbReference type="NCBI Taxonomy" id="152490"/>
    <lineage>
        <taxon>Bacteria</taxon>
        <taxon>Pseudomonadati</taxon>
        <taxon>Campylobacterota</taxon>
        <taxon>Epsilonproteobacteria</taxon>
        <taxon>Campylobacterales</taxon>
        <taxon>Helicobacteraceae</taxon>
        <taxon>Helicobacter</taxon>
    </lineage>
</organism>
<dbReference type="RefSeq" id="WP_104699563.1">
    <property type="nucleotide sequence ID" value="NZ_FZPP01000007.1"/>
</dbReference>
<reference evidence="4 5" key="1">
    <citation type="submission" date="2018-04" db="EMBL/GenBank/DDBJ databases">
        <title>Novel Campyloabacter and Helicobacter Species and Strains.</title>
        <authorList>
            <person name="Mannion A.J."/>
            <person name="Shen Z."/>
            <person name="Fox J.G."/>
        </authorList>
    </citation>
    <scope>NUCLEOTIDE SEQUENCE [LARGE SCALE GENOMIC DNA]</scope>
    <source>
        <strain evidence="4 5">MIT 98-6070</strain>
    </source>
</reference>
<dbReference type="PROSITE" id="PS51782">
    <property type="entry name" value="LYSM"/>
    <property type="match status" value="2"/>
</dbReference>
<dbReference type="SUPFAM" id="SSF53955">
    <property type="entry name" value="Lysozyme-like"/>
    <property type="match status" value="1"/>
</dbReference>
<dbReference type="InterPro" id="IPR008258">
    <property type="entry name" value="Transglycosylase_SLT_dom_1"/>
</dbReference>
<evidence type="ECO:0000313" key="4">
    <source>
        <dbReference type="EMBL" id="RDU60316.1"/>
    </source>
</evidence>
<dbReference type="Proteomes" id="UP000256599">
    <property type="component" value="Unassembled WGS sequence"/>
</dbReference>
<dbReference type="CDD" id="cd00118">
    <property type="entry name" value="LysM"/>
    <property type="match status" value="1"/>
</dbReference>
<proteinExistence type="inferred from homology"/>
<dbReference type="PANTHER" id="PTHR37423">
    <property type="entry name" value="SOLUBLE LYTIC MUREIN TRANSGLYCOSYLASE-RELATED"/>
    <property type="match status" value="1"/>
</dbReference>
<protein>
    <submittedName>
        <fullName evidence="4">LysM peptidoglycan-binding domain-containing protein</fullName>
    </submittedName>
</protein>
<dbReference type="Pfam" id="PF01476">
    <property type="entry name" value="LysM"/>
    <property type="match status" value="2"/>
</dbReference>
<dbReference type="EMBL" id="NXLR01000004">
    <property type="protein sequence ID" value="RDU60316.1"/>
    <property type="molecule type" value="Genomic_DNA"/>
</dbReference>
<dbReference type="InterPro" id="IPR018392">
    <property type="entry name" value="LysM"/>
</dbReference>
<dbReference type="InterPro" id="IPR036779">
    <property type="entry name" value="LysM_dom_sf"/>
</dbReference>
<dbReference type="OrthoDB" id="9815002at2"/>
<keyword evidence="5" id="KW-1185">Reference proteome</keyword>
<comment type="caution">
    <text evidence="4">The sequence shown here is derived from an EMBL/GenBank/DDBJ whole genome shotgun (WGS) entry which is preliminary data.</text>
</comment>
<dbReference type="AlphaFoldDB" id="A0A3D8I5N5"/>
<dbReference type="InterPro" id="IPR023346">
    <property type="entry name" value="Lysozyme-like_dom_sf"/>
</dbReference>
<evidence type="ECO:0000313" key="5">
    <source>
        <dbReference type="Proteomes" id="UP000256599"/>
    </source>
</evidence>
<feature type="domain" description="LysM" evidence="3">
    <location>
        <begin position="241"/>
        <end position="285"/>
    </location>
</feature>
<dbReference type="PANTHER" id="PTHR37423:SF2">
    <property type="entry name" value="MEMBRANE-BOUND LYTIC MUREIN TRANSGLYCOSYLASE C"/>
    <property type="match status" value="1"/>
</dbReference>
<feature type="chain" id="PRO_5017655737" evidence="2">
    <location>
        <begin position="19"/>
        <end position="373"/>
    </location>
</feature>
<dbReference type="Gene3D" id="3.10.350.10">
    <property type="entry name" value="LysM domain"/>
    <property type="match status" value="1"/>
</dbReference>
<sequence>MPALRNLAFICILSFALAEQGDFYTMTYNKNSHAVLNSFGVHAGFMTSITDSVRAQKIQARWQYFIQRFDSSYEFIPTLRNMMAREEVPKEFLFLAMAESEFTTTAKSAKKAIGIWQIMPATAKNLGLEINAYIDERKDPIKSTEAAIKYLKYLYDATGEWYLAAMAYNCGLGRLKRGIQEAGGDSSIEALLDEEAHYIPAETRNYIRTILAMSLLFNDVDFLKAQNADYLLNRGATDSITSVSVKGGISLSSIAKSAKIPLSELQKYNRHFVRSVLPPGKKYYNVYLPYDKLRTFKQNFKEDFEESVFITHIVQKGENLSTIARSYKTSIRELQDINQIKGSRIYADQKLTIPILKDSKVAVAAVTDSRDNR</sequence>
<feature type="signal peptide" evidence="2">
    <location>
        <begin position="1"/>
        <end position="18"/>
    </location>
</feature>
<keyword evidence="2" id="KW-0732">Signal</keyword>
<gene>
    <name evidence="4" type="ORF">CQA63_03630</name>
</gene>
<evidence type="ECO:0000256" key="2">
    <source>
        <dbReference type="SAM" id="SignalP"/>
    </source>
</evidence>
<dbReference type="Gene3D" id="1.10.530.10">
    <property type="match status" value="1"/>
</dbReference>
<dbReference type="SMART" id="SM00257">
    <property type="entry name" value="LysM"/>
    <property type="match status" value="2"/>
</dbReference>
<dbReference type="SUPFAM" id="SSF54106">
    <property type="entry name" value="LysM domain"/>
    <property type="match status" value="1"/>
</dbReference>
<comment type="similarity">
    <text evidence="1">Belongs to the transglycosylase Slt family.</text>
</comment>
<feature type="domain" description="LysM" evidence="3">
    <location>
        <begin position="310"/>
        <end position="353"/>
    </location>
</feature>
<evidence type="ECO:0000256" key="1">
    <source>
        <dbReference type="ARBA" id="ARBA00007734"/>
    </source>
</evidence>
<dbReference type="Pfam" id="PF01464">
    <property type="entry name" value="SLT"/>
    <property type="match status" value="1"/>
</dbReference>
<accession>A0A3D8I5N5</accession>
<evidence type="ECO:0000259" key="3">
    <source>
        <dbReference type="PROSITE" id="PS51782"/>
    </source>
</evidence>